<name>S9NX22_CYSF2</name>
<protein>
    <submittedName>
        <fullName evidence="2">Uncharacterized protein</fullName>
    </submittedName>
</protein>
<comment type="caution">
    <text evidence="2">The sequence shown here is derived from an EMBL/GenBank/DDBJ whole genome shotgun (WGS) entry which is preliminary data.</text>
</comment>
<organism evidence="2 3">
    <name type="scientific">Cystobacter fuscus (strain ATCC 25194 / DSM 2262 / NBRC 100088 / M29)</name>
    <dbReference type="NCBI Taxonomy" id="1242864"/>
    <lineage>
        <taxon>Bacteria</taxon>
        <taxon>Pseudomonadati</taxon>
        <taxon>Myxococcota</taxon>
        <taxon>Myxococcia</taxon>
        <taxon>Myxococcales</taxon>
        <taxon>Cystobacterineae</taxon>
        <taxon>Archangiaceae</taxon>
        <taxon>Cystobacter</taxon>
    </lineage>
</organism>
<evidence type="ECO:0000256" key="1">
    <source>
        <dbReference type="SAM" id="MobiDB-lite"/>
    </source>
</evidence>
<evidence type="ECO:0000313" key="2">
    <source>
        <dbReference type="EMBL" id="EPX56765.1"/>
    </source>
</evidence>
<evidence type="ECO:0000313" key="3">
    <source>
        <dbReference type="Proteomes" id="UP000011682"/>
    </source>
</evidence>
<sequence>MVRRTGSEAELKKLRERIEQWRQAAAGGGCRLSCGTPPQQRRGGSDTISFGRSED</sequence>
<accession>S9NX22</accession>
<dbReference type="AlphaFoldDB" id="S9NX22"/>
<gene>
    <name evidence="2" type="ORF">D187_007199</name>
</gene>
<proteinExistence type="predicted"/>
<feature type="compositionally biased region" description="Polar residues" evidence="1">
    <location>
        <begin position="46"/>
        <end position="55"/>
    </location>
</feature>
<keyword evidence="3" id="KW-1185">Reference proteome</keyword>
<dbReference type="Proteomes" id="UP000011682">
    <property type="component" value="Unassembled WGS sequence"/>
</dbReference>
<dbReference type="EMBL" id="ANAH02000065">
    <property type="protein sequence ID" value="EPX56765.1"/>
    <property type="molecule type" value="Genomic_DNA"/>
</dbReference>
<reference evidence="2" key="1">
    <citation type="submission" date="2013-05" db="EMBL/GenBank/DDBJ databases">
        <title>Genome assembly of Cystobacter fuscus DSM 2262.</title>
        <authorList>
            <person name="Sharma G."/>
            <person name="Khatri I."/>
            <person name="Kaur C."/>
            <person name="Mayilraj S."/>
            <person name="Subramanian S."/>
        </authorList>
    </citation>
    <scope>NUCLEOTIDE SEQUENCE [LARGE SCALE GENOMIC DNA]</scope>
    <source>
        <strain evidence="2">DSM 2262</strain>
    </source>
</reference>
<feature type="region of interest" description="Disordered" evidence="1">
    <location>
        <begin position="26"/>
        <end position="55"/>
    </location>
</feature>